<evidence type="ECO:0000313" key="2">
    <source>
        <dbReference type="EMBL" id="CAD7575654.1"/>
    </source>
</evidence>
<sequence>MYYLTYISSKTSTPLTLSPTLKVFSLELSSEESSSKLMKILSDTSSVLRSDFKYSLNVCITHLPLKPLFPGTNEVDMVSKIHNLLGSPHPHVIAKFRRHKSPNWDCHFPIRAGTGLTCLLANVSEAGREILQQMLIYDPDTRAHSRRLLEHRYFNDLRELEKSPRHRCWATNTSTQPPQLRRNPALTSVSLADRRKRVKRTKKVSEEPPRDVGATLTHPILRPVPLTNHVLHIPCPRKPVKRHISDKQREPEKTWGTRMDTPPAKVRSSKPLKLVPIQREVYQPTERVHLPNLAEDRHQLPRRNHDDTSIGDRQSYRPSLGYGLGYRPVRQLRGPSTIPSLPTIEPHVCSKKTTISASFLKLPPISDKRPEPFGAKCPPFPRIDSSRTVDASSLNPDHVKSCNIPMHRILNPMPPSKLIPKKPVHHILNHCHHLK</sequence>
<feature type="region of interest" description="Disordered" evidence="1">
    <location>
        <begin position="240"/>
        <end position="268"/>
    </location>
</feature>
<accession>A0A7R9JAH8</accession>
<dbReference type="Gene3D" id="1.10.510.10">
    <property type="entry name" value="Transferase(Phosphotransferase) domain 1"/>
    <property type="match status" value="1"/>
</dbReference>
<dbReference type="SUPFAM" id="SSF56112">
    <property type="entry name" value="Protein kinase-like (PK-like)"/>
    <property type="match status" value="1"/>
</dbReference>
<protein>
    <submittedName>
        <fullName evidence="2">(California timema) hypothetical protein</fullName>
    </submittedName>
</protein>
<feature type="compositionally biased region" description="Basic and acidic residues" evidence="1">
    <location>
        <begin position="291"/>
        <end position="310"/>
    </location>
</feature>
<name>A0A7R9JAH8_TIMCA</name>
<reference evidence="2" key="1">
    <citation type="submission" date="2020-11" db="EMBL/GenBank/DDBJ databases">
        <authorList>
            <person name="Tran Van P."/>
        </authorList>
    </citation>
    <scope>NUCLEOTIDE SEQUENCE</scope>
</reference>
<dbReference type="AlphaFoldDB" id="A0A7R9JAH8"/>
<dbReference type="InterPro" id="IPR011009">
    <property type="entry name" value="Kinase-like_dom_sf"/>
</dbReference>
<proteinExistence type="predicted"/>
<feature type="compositionally biased region" description="Basic and acidic residues" evidence="1">
    <location>
        <begin position="243"/>
        <end position="255"/>
    </location>
</feature>
<dbReference type="EMBL" id="OE183426">
    <property type="protein sequence ID" value="CAD7575654.1"/>
    <property type="molecule type" value="Genomic_DNA"/>
</dbReference>
<evidence type="ECO:0000256" key="1">
    <source>
        <dbReference type="SAM" id="MobiDB-lite"/>
    </source>
</evidence>
<gene>
    <name evidence="2" type="ORF">TCMB3V08_LOCUS8240</name>
</gene>
<feature type="region of interest" description="Disordered" evidence="1">
    <location>
        <begin position="291"/>
        <end position="318"/>
    </location>
</feature>
<organism evidence="2">
    <name type="scientific">Timema californicum</name>
    <name type="common">California timema</name>
    <name type="synonym">Walking stick</name>
    <dbReference type="NCBI Taxonomy" id="61474"/>
    <lineage>
        <taxon>Eukaryota</taxon>
        <taxon>Metazoa</taxon>
        <taxon>Ecdysozoa</taxon>
        <taxon>Arthropoda</taxon>
        <taxon>Hexapoda</taxon>
        <taxon>Insecta</taxon>
        <taxon>Pterygota</taxon>
        <taxon>Neoptera</taxon>
        <taxon>Polyneoptera</taxon>
        <taxon>Phasmatodea</taxon>
        <taxon>Timematodea</taxon>
        <taxon>Timematoidea</taxon>
        <taxon>Timematidae</taxon>
        <taxon>Timema</taxon>
    </lineage>
</organism>
<feature type="region of interest" description="Disordered" evidence="1">
    <location>
        <begin position="195"/>
        <end position="216"/>
    </location>
</feature>